<keyword evidence="2" id="KW-0560">Oxidoreductase</keyword>
<dbReference type="Proteomes" id="UP000034774">
    <property type="component" value="Unassembled WGS sequence"/>
</dbReference>
<evidence type="ECO:0000256" key="2">
    <source>
        <dbReference type="ARBA" id="ARBA00023002"/>
    </source>
</evidence>
<dbReference type="EMBL" id="LBVU01000007">
    <property type="protein sequence ID" value="KKQ91492.1"/>
    <property type="molecule type" value="Genomic_DNA"/>
</dbReference>
<proteinExistence type="inferred from homology"/>
<evidence type="ECO:0000256" key="1">
    <source>
        <dbReference type="ARBA" id="ARBA00006484"/>
    </source>
</evidence>
<dbReference type="InterPro" id="IPR036291">
    <property type="entry name" value="NAD(P)-bd_dom_sf"/>
</dbReference>
<dbReference type="PRINTS" id="PR00081">
    <property type="entry name" value="GDHRDH"/>
</dbReference>
<comment type="similarity">
    <text evidence="1 3">Belongs to the short-chain dehydrogenases/reductases (SDR) family.</text>
</comment>
<dbReference type="GO" id="GO:0048038">
    <property type="term" value="F:quinone binding"/>
    <property type="evidence" value="ECO:0007669"/>
    <property type="project" value="TreeGrafter"/>
</dbReference>
<evidence type="ECO:0000313" key="5">
    <source>
        <dbReference type="Proteomes" id="UP000034774"/>
    </source>
</evidence>
<name>A0A0G0LKD9_9BACT</name>
<dbReference type="PANTHER" id="PTHR42760">
    <property type="entry name" value="SHORT-CHAIN DEHYDROGENASES/REDUCTASES FAMILY MEMBER"/>
    <property type="match status" value="1"/>
</dbReference>
<dbReference type="InterPro" id="IPR002347">
    <property type="entry name" value="SDR_fam"/>
</dbReference>
<dbReference type="STRING" id="1618572.UT17_C0007G0018"/>
<dbReference type="AlphaFoldDB" id="A0A0G0LKD9"/>
<evidence type="ECO:0000313" key="4">
    <source>
        <dbReference type="EMBL" id="KKQ91492.1"/>
    </source>
</evidence>
<dbReference type="GO" id="GO:0016616">
    <property type="term" value="F:oxidoreductase activity, acting on the CH-OH group of donors, NAD or NADP as acceptor"/>
    <property type="evidence" value="ECO:0007669"/>
    <property type="project" value="TreeGrafter"/>
</dbReference>
<evidence type="ECO:0000256" key="3">
    <source>
        <dbReference type="RuleBase" id="RU000363"/>
    </source>
</evidence>
<gene>
    <name evidence="4" type="ORF">UT17_C0007G0018</name>
</gene>
<dbReference type="GO" id="GO:0006633">
    <property type="term" value="P:fatty acid biosynthetic process"/>
    <property type="evidence" value="ECO:0007669"/>
    <property type="project" value="TreeGrafter"/>
</dbReference>
<dbReference type="Gene3D" id="3.40.50.720">
    <property type="entry name" value="NAD(P)-binding Rossmann-like Domain"/>
    <property type="match status" value="1"/>
</dbReference>
<organism evidence="4 5">
    <name type="scientific">Candidatus Woesebacteria bacterium GW2011_GWB1_39_10</name>
    <dbReference type="NCBI Taxonomy" id="1618572"/>
    <lineage>
        <taxon>Bacteria</taxon>
        <taxon>Candidatus Woeseibacteriota</taxon>
    </lineage>
</organism>
<sequence length="234" mass="24696">MKTVLITGSTSGIGAETARLFAKNGFSVIINGRDEKRGQATAKEVGGIFIKADVTVPNQVVKLFNQIKSLDVLINNVGGVVGNDFFDKAKEEDLQKSFNANFFSAFYCSQQASKIIKNGAIVNVASICGFGMYPAGPIGLPIYSAAKAALLNLSQNMAKLLAPNIRVNAVVPGYTKTGPTGLYMSLLVKAKLNPQTLVGRINDLKETASVIYMAATNEAMTGSQIVVDGGALVK</sequence>
<reference evidence="4 5" key="1">
    <citation type="journal article" date="2015" name="Nature">
        <title>rRNA introns, odd ribosomes, and small enigmatic genomes across a large radiation of phyla.</title>
        <authorList>
            <person name="Brown C.T."/>
            <person name="Hug L.A."/>
            <person name="Thomas B.C."/>
            <person name="Sharon I."/>
            <person name="Castelle C.J."/>
            <person name="Singh A."/>
            <person name="Wilkins M.J."/>
            <person name="Williams K.H."/>
            <person name="Banfield J.F."/>
        </authorList>
    </citation>
    <scope>NUCLEOTIDE SEQUENCE [LARGE SCALE GENOMIC DNA]</scope>
</reference>
<accession>A0A0G0LKD9</accession>
<dbReference type="SUPFAM" id="SSF51735">
    <property type="entry name" value="NAD(P)-binding Rossmann-fold domains"/>
    <property type="match status" value="1"/>
</dbReference>
<protein>
    <submittedName>
        <fullName evidence="4">Short chain dehydrogenase</fullName>
    </submittedName>
</protein>
<dbReference type="CDD" id="cd05233">
    <property type="entry name" value="SDR_c"/>
    <property type="match status" value="1"/>
</dbReference>
<dbReference type="PRINTS" id="PR00080">
    <property type="entry name" value="SDRFAMILY"/>
</dbReference>
<dbReference type="PANTHER" id="PTHR42760:SF133">
    <property type="entry name" value="3-OXOACYL-[ACYL-CARRIER-PROTEIN] REDUCTASE"/>
    <property type="match status" value="1"/>
</dbReference>
<dbReference type="Pfam" id="PF00106">
    <property type="entry name" value="adh_short"/>
    <property type="match status" value="1"/>
</dbReference>
<comment type="caution">
    <text evidence="4">The sequence shown here is derived from an EMBL/GenBank/DDBJ whole genome shotgun (WGS) entry which is preliminary data.</text>
</comment>